<organism evidence="3 4">
    <name type="scientific">Solanum tuberosum</name>
    <name type="common">Potato</name>
    <dbReference type="NCBI Taxonomy" id="4113"/>
    <lineage>
        <taxon>Eukaryota</taxon>
        <taxon>Viridiplantae</taxon>
        <taxon>Streptophyta</taxon>
        <taxon>Embryophyta</taxon>
        <taxon>Tracheophyta</taxon>
        <taxon>Spermatophyta</taxon>
        <taxon>Magnoliopsida</taxon>
        <taxon>eudicotyledons</taxon>
        <taxon>Gunneridae</taxon>
        <taxon>Pentapetalae</taxon>
        <taxon>asterids</taxon>
        <taxon>lamiids</taxon>
        <taxon>Solanales</taxon>
        <taxon>Solanaceae</taxon>
        <taxon>Solanoideae</taxon>
        <taxon>Solaneae</taxon>
        <taxon>Solanum</taxon>
    </lineage>
</organism>
<dbReference type="CDD" id="cd01647">
    <property type="entry name" value="RT_LTR"/>
    <property type="match status" value="1"/>
</dbReference>
<evidence type="ECO:0000313" key="3">
    <source>
        <dbReference type="EMBL" id="KAH0742170.1"/>
    </source>
</evidence>
<sequence length="1012" mass="115490">MDFGGQWDQFLPLAEFAYNNSYHSSIQMAPFEALYGRHCRSPAGWFESTEPRPRGTDLLQEALDQVRVIQDRLRTVQSRHQSYADRRRRPLRFYVGDRVFLRVSPMKGVMRFGRRGKLSPRYIRPFEILQTVGEVIYELALPPAFSAIHPVFHVSMLRRYVPDESYVLQYDAVELDDRLTFVEEPVVILARDVRRLRSRAIAVVKVRWRHRPVEEATWETEQEMREQFPGLFKPSGDTLSPTIVILIFPDVTASRVISSIQLELWPLLPRYLNRASGKSSGLRYLILVIGYLGTSGEHPVRGPASVRAIVASVDRAWSRLIQRWEFIGFTCTELTCSRVLRIGAKRPVCLIGFWKSHLFHSFEGWLAREVAWSGQMQSGLQTDPHLGVDVDTEASQGRSIFPRFEGVGRSFLDVVDHARSMEHIHREAHGDIDKRARYQGSYSGSQTRGIDSYDRPHQRFQRGRSNQPVQAALPASEGGQHHQGYFKSGALDHWSRGCPQRGRGAIVPAPLAPRPVSAVPPLARGCGQDQGRRDSRRAPARATVEACDDVITDWLSPSRAILDCFSMTVTLAILGIPSVVWQGSRGSTPVGIISFIRARRLVASGCLSYFAYVRDVIRERDIDFPIELEPGTWPISIPPYRMAPAELRELSVQLEDLLGKGFIGLSVSPWVAPVLFVMKKYGTMRMSIDYRQLNKSGYHQRRIRAVDIPKTAFRTRYVHYDFLVMSFGLTNSPTAFIRSEHEQHLRIVLQTLRDQRLYAKFSKCEFWLESVAFLGHVVSKERIRVDPVKIEAIRDWHRPTSITEVRSFVGLASYYRRFVEGFSTIAAPLTRLTRVEVPFVWSEKCEASFLRLNELLTTAPILTFLGRVIAYASRQLKIHERNYPTHDLELAVYTMSQRDLNLRQLRWIEFLKDYDLSILYHPDKANVVADALSRKAVSMGSLAFLSVEERPLAMDIQFLANSMVRLDISYSRCVLVHMGVQSSLLDRIRGCQFEDGALVALSDNSKVKGDHK</sequence>
<protein>
    <recommendedName>
        <fullName evidence="2">Tf2-1-like SH3-like domain-containing protein</fullName>
    </recommendedName>
</protein>
<evidence type="ECO:0000313" key="4">
    <source>
        <dbReference type="Proteomes" id="UP000826656"/>
    </source>
</evidence>
<dbReference type="PANTHER" id="PTHR37984">
    <property type="entry name" value="PROTEIN CBG26694"/>
    <property type="match status" value="1"/>
</dbReference>
<dbReference type="InterPro" id="IPR036397">
    <property type="entry name" value="RNaseH_sf"/>
</dbReference>
<keyword evidence="4" id="KW-1185">Reference proteome</keyword>
<dbReference type="Gene3D" id="3.30.420.10">
    <property type="entry name" value="Ribonuclease H-like superfamily/Ribonuclease H"/>
    <property type="match status" value="1"/>
</dbReference>
<evidence type="ECO:0000259" key="2">
    <source>
        <dbReference type="Pfam" id="PF24626"/>
    </source>
</evidence>
<dbReference type="SUPFAM" id="SSF56672">
    <property type="entry name" value="DNA/RNA polymerases"/>
    <property type="match status" value="1"/>
</dbReference>
<dbReference type="PANTHER" id="PTHR37984:SF5">
    <property type="entry name" value="PROTEIN NYNRIN-LIKE"/>
    <property type="match status" value="1"/>
</dbReference>
<gene>
    <name evidence="3" type="ORF">KY290_035213</name>
</gene>
<accession>A0ABQ7U5S1</accession>
<dbReference type="InterPro" id="IPR043502">
    <property type="entry name" value="DNA/RNA_pol_sf"/>
</dbReference>
<dbReference type="EMBL" id="JAIVGD010000026">
    <property type="protein sequence ID" value="KAH0742170.1"/>
    <property type="molecule type" value="Genomic_DNA"/>
</dbReference>
<dbReference type="InterPro" id="IPR056924">
    <property type="entry name" value="SH3_Tf2-1"/>
</dbReference>
<dbReference type="Proteomes" id="UP000826656">
    <property type="component" value="Unassembled WGS sequence"/>
</dbReference>
<dbReference type="Pfam" id="PF24626">
    <property type="entry name" value="SH3_Tf2-1"/>
    <property type="match status" value="1"/>
</dbReference>
<feature type="region of interest" description="Disordered" evidence="1">
    <location>
        <begin position="518"/>
        <end position="539"/>
    </location>
</feature>
<comment type="caution">
    <text evidence="3">The sequence shown here is derived from an EMBL/GenBank/DDBJ whole genome shotgun (WGS) entry which is preliminary data.</text>
</comment>
<feature type="domain" description="Tf2-1-like SH3-like" evidence="2">
    <location>
        <begin position="96"/>
        <end position="161"/>
    </location>
</feature>
<dbReference type="InterPro" id="IPR016197">
    <property type="entry name" value="Chromo-like_dom_sf"/>
</dbReference>
<feature type="region of interest" description="Disordered" evidence="1">
    <location>
        <begin position="458"/>
        <end position="482"/>
    </location>
</feature>
<dbReference type="Gene3D" id="3.10.10.10">
    <property type="entry name" value="HIV Type 1 Reverse Transcriptase, subunit A, domain 1"/>
    <property type="match status" value="1"/>
</dbReference>
<dbReference type="Gene3D" id="3.30.70.270">
    <property type="match status" value="2"/>
</dbReference>
<dbReference type="InterPro" id="IPR050951">
    <property type="entry name" value="Retrovirus_Pol_polyprotein"/>
</dbReference>
<evidence type="ECO:0000256" key="1">
    <source>
        <dbReference type="SAM" id="MobiDB-lite"/>
    </source>
</evidence>
<reference evidence="3 4" key="1">
    <citation type="journal article" date="2021" name="bioRxiv">
        <title>Chromosome-scale and haplotype-resolved genome assembly of a tetraploid potato cultivar.</title>
        <authorList>
            <person name="Sun H."/>
            <person name="Jiao W.-B."/>
            <person name="Krause K."/>
            <person name="Campoy J.A."/>
            <person name="Goel M."/>
            <person name="Folz-Donahue K."/>
            <person name="Kukat C."/>
            <person name="Huettel B."/>
            <person name="Schneeberger K."/>
        </authorList>
    </citation>
    <scope>NUCLEOTIDE SEQUENCE [LARGE SCALE GENOMIC DNA]</scope>
    <source>
        <strain evidence="3">SolTubOtavaFocal</strain>
        <tissue evidence="3">Leaves</tissue>
    </source>
</reference>
<name>A0ABQ7U5S1_SOLTU</name>
<proteinExistence type="predicted"/>
<dbReference type="SUPFAM" id="SSF54160">
    <property type="entry name" value="Chromo domain-like"/>
    <property type="match status" value="1"/>
</dbReference>
<dbReference type="InterPro" id="IPR043128">
    <property type="entry name" value="Rev_trsase/Diguanyl_cyclase"/>
</dbReference>